<dbReference type="EMBL" id="JAWHQM010000034">
    <property type="protein sequence ID" value="KAK5633615.1"/>
    <property type="molecule type" value="Genomic_DNA"/>
</dbReference>
<evidence type="ECO:0000313" key="3">
    <source>
        <dbReference type="Proteomes" id="UP001305414"/>
    </source>
</evidence>
<reference evidence="2 3" key="1">
    <citation type="submission" date="2023-10" db="EMBL/GenBank/DDBJ databases">
        <title>Draft genome sequence of Xylaria bambusicola isolate GMP-LS, the root and basal stem rot pathogen of sugarcane in Indonesia.</title>
        <authorList>
            <person name="Selvaraj P."/>
            <person name="Muralishankar V."/>
            <person name="Muruganantham S."/>
            <person name="Sp S."/>
            <person name="Haryani S."/>
            <person name="Lau K.J.X."/>
            <person name="Naqvi N.I."/>
        </authorList>
    </citation>
    <scope>NUCLEOTIDE SEQUENCE [LARGE SCALE GENOMIC DNA]</scope>
    <source>
        <strain evidence="2">GMP-LS</strain>
    </source>
</reference>
<keyword evidence="3" id="KW-1185">Reference proteome</keyword>
<dbReference type="AlphaFoldDB" id="A0AAN7UJF5"/>
<proteinExistence type="predicted"/>
<sequence>MEDSRKLTQGTSVGLDTTEEAPESLDNIARVSDAALGTRGQAVGNLLHAKVGRNDVVNGLDSIRNASRGGESRGDKRSDSEESGLHFERVNISRSDIKD</sequence>
<gene>
    <name evidence="2" type="ORF">RRF57_009328</name>
</gene>
<dbReference type="Proteomes" id="UP001305414">
    <property type="component" value="Unassembled WGS sequence"/>
</dbReference>
<accession>A0AAN7UJF5</accession>
<name>A0AAN7UJF5_9PEZI</name>
<protein>
    <submittedName>
        <fullName evidence="2">Uncharacterized protein</fullName>
    </submittedName>
</protein>
<feature type="region of interest" description="Disordered" evidence="1">
    <location>
        <begin position="61"/>
        <end position="99"/>
    </location>
</feature>
<comment type="caution">
    <text evidence="2">The sequence shown here is derived from an EMBL/GenBank/DDBJ whole genome shotgun (WGS) entry which is preliminary data.</text>
</comment>
<organism evidence="2 3">
    <name type="scientific">Xylaria bambusicola</name>
    <dbReference type="NCBI Taxonomy" id="326684"/>
    <lineage>
        <taxon>Eukaryota</taxon>
        <taxon>Fungi</taxon>
        <taxon>Dikarya</taxon>
        <taxon>Ascomycota</taxon>
        <taxon>Pezizomycotina</taxon>
        <taxon>Sordariomycetes</taxon>
        <taxon>Xylariomycetidae</taxon>
        <taxon>Xylariales</taxon>
        <taxon>Xylariaceae</taxon>
        <taxon>Xylaria</taxon>
    </lineage>
</organism>
<feature type="compositionally biased region" description="Basic and acidic residues" evidence="1">
    <location>
        <begin position="70"/>
        <end position="99"/>
    </location>
</feature>
<feature type="region of interest" description="Disordered" evidence="1">
    <location>
        <begin position="1"/>
        <end position="25"/>
    </location>
</feature>
<evidence type="ECO:0000256" key="1">
    <source>
        <dbReference type="SAM" id="MobiDB-lite"/>
    </source>
</evidence>
<evidence type="ECO:0000313" key="2">
    <source>
        <dbReference type="EMBL" id="KAK5633615.1"/>
    </source>
</evidence>